<sequence length="148" mass="15516">MKTRSFVYTTAAAMLISTAALAQKVKSSLVPSAVASALKSKYPQAANVTWEKEKGNYEANWGGKSGEDMSVVFTPTGAFVEQVEAVSATALPAAATAYLKSHYSGKKVSEAGRVVDAAGKITFEAEVKGVVVVFDKKGSFVKAGKEND</sequence>
<dbReference type="EMBL" id="BAABCV010000011">
    <property type="protein sequence ID" value="GAA4102908.1"/>
    <property type="molecule type" value="Genomic_DNA"/>
</dbReference>
<evidence type="ECO:0000256" key="1">
    <source>
        <dbReference type="SAM" id="SignalP"/>
    </source>
</evidence>
<feature type="signal peptide" evidence="1">
    <location>
        <begin position="1"/>
        <end position="22"/>
    </location>
</feature>
<gene>
    <name evidence="3" type="ORF">GCM10022392_30170</name>
</gene>
<dbReference type="SUPFAM" id="SSF160574">
    <property type="entry name" value="BT0923-like"/>
    <property type="match status" value="1"/>
</dbReference>
<evidence type="ECO:0000313" key="4">
    <source>
        <dbReference type="Proteomes" id="UP001500841"/>
    </source>
</evidence>
<dbReference type="InterPro" id="IPR021533">
    <property type="entry name" value="PepSY-like"/>
</dbReference>
<organism evidence="3 4">
    <name type="scientific">Mucilaginibacter panaciglaebae</name>
    <dbReference type="NCBI Taxonomy" id="502331"/>
    <lineage>
        <taxon>Bacteria</taxon>
        <taxon>Pseudomonadati</taxon>
        <taxon>Bacteroidota</taxon>
        <taxon>Sphingobacteriia</taxon>
        <taxon>Sphingobacteriales</taxon>
        <taxon>Sphingobacteriaceae</taxon>
        <taxon>Mucilaginibacter</taxon>
    </lineage>
</organism>
<keyword evidence="1" id="KW-0732">Signal</keyword>
<proteinExistence type="predicted"/>
<name>A0ABP7X2E5_9SPHI</name>
<feature type="chain" id="PRO_5046336007" description="Putative beta-lactamase-inhibitor-like PepSY-like domain-containing protein" evidence="1">
    <location>
        <begin position="23"/>
        <end position="148"/>
    </location>
</feature>
<dbReference type="Pfam" id="PF11396">
    <property type="entry name" value="PepSY_like"/>
    <property type="match status" value="1"/>
</dbReference>
<keyword evidence="4" id="KW-1185">Reference proteome</keyword>
<evidence type="ECO:0000259" key="2">
    <source>
        <dbReference type="Pfam" id="PF11396"/>
    </source>
</evidence>
<evidence type="ECO:0000313" key="3">
    <source>
        <dbReference type="EMBL" id="GAA4102908.1"/>
    </source>
</evidence>
<reference evidence="4" key="1">
    <citation type="journal article" date="2019" name="Int. J. Syst. Evol. Microbiol.">
        <title>The Global Catalogue of Microorganisms (GCM) 10K type strain sequencing project: providing services to taxonomists for standard genome sequencing and annotation.</title>
        <authorList>
            <consortium name="The Broad Institute Genomics Platform"/>
            <consortium name="The Broad Institute Genome Sequencing Center for Infectious Disease"/>
            <person name="Wu L."/>
            <person name="Ma J."/>
        </authorList>
    </citation>
    <scope>NUCLEOTIDE SEQUENCE [LARGE SCALE GENOMIC DNA]</scope>
    <source>
        <strain evidence="4">JCM 17085</strain>
    </source>
</reference>
<dbReference type="RefSeq" id="WP_345106330.1">
    <property type="nucleotide sequence ID" value="NZ_BAABCV010000011.1"/>
</dbReference>
<comment type="caution">
    <text evidence="3">The sequence shown here is derived from an EMBL/GenBank/DDBJ whole genome shotgun (WGS) entry which is preliminary data.</text>
</comment>
<protein>
    <recommendedName>
        <fullName evidence="2">Putative beta-lactamase-inhibitor-like PepSY-like domain-containing protein</fullName>
    </recommendedName>
</protein>
<dbReference type="Gene3D" id="3.10.450.360">
    <property type="match status" value="1"/>
</dbReference>
<accession>A0ABP7X2E5</accession>
<dbReference type="Proteomes" id="UP001500841">
    <property type="component" value="Unassembled WGS sequence"/>
</dbReference>
<feature type="domain" description="Putative beta-lactamase-inhibitor-like PepSY-like" evidence="2">
    <location>
        <begin position="71"/>
        <end position="141"/>
    </location>
</feature>